<dbReference type="PANTHER" id="PTHR11496">
    <property type="entry name" value="ALCOHOL DEHYDROGENASE"/>
    <property type="match status" value="1"/>
</dbReference>
<dbReference type="GO" id="GO:0046872">
    <property type="term" value="F:metal ion binding"/>
    <property type="evidence" value="ECO:0007669"/>
    <property type="project" value="InterPro"/>
</dbReference>
<gene>
    <name evidence="5" type="ORF">AVDCRST_MAG20-919</name>
</gene>
<name>A0A6J4HL96_9ACTN</name>
<keyword evidence="2 5" id="KW-0560">Oxidoreductase</keyword>
<dbReference type="CDD" id="cd08551">
    <property type="entry name" value="Fe-ADH"/>
    <property type="match status" value="1"/>
</dbReference>
<sequence>MPDAFIHTGYAQRLHFGVGALNRVSEVVRETGARRVMLVTTAGRRSSDDGERLVRLLGRSLVATFAGTRSHVPTEDVQTAVAQARDAGIECIVSFGGGSCADLAKAVCYFLEQESGMPGASYVDRPAVGHVAIPTTYSGAELTPFFGMTDEASRSKTGAGGPTLAPLAAIYDPEVTVGTPARVSAETGMNAVAHGVEAAWSSTRSVEAEALGLACVAAAADALPRVVDDPADLAARTDMLGAALLGGRSLQNATMGVHHGLAQLLGGRTGIAHGLANAVILPHAMRFNADVIPSEIHRIGLALGDPEDAASAAARLVERLGLPTRLSGCGVTEEDVDVVARMAEGNRSVASNPRPVGIEDARAILLAAF</sequence>
<reference evidence="5" key="1">
    <citation type="submission" date="2020-02" db="EMBL/GenBank/DDBJ databases">
        <authorList>
            <person name="Meier V. D."/>
        </authorList>
    </citation>
    <scope>NUCLEOTIDE SEQUENCE</scope>
    <source>
        <strain evidence="5">AVDCRST_MAG20</strain>
    </source>
</reference>
<dbReference type="PANTHER" id="PTHR11496:SF102">
    <property type="entry name" value="ALCOHOL DEHYDROGENASE 4"/>
    <property type="match status" value="1"/>
</dbReference>
<feature type="domain" description="Fe-containing alcohol dehydrogenase-like C-terminal" evidence="4">
    <location>
        <begin position="185"/>
        <end position="368"/>
    </location>
</feature>
<dbReference type="InterPro" id="IPR039697">
    <property type="entry name" value="Alcohol_dehydrogenase_Fe"/>
</dbReference>
<dbReference type="Gene3D" id="1.20.1090.10">
    <property type="entry name" value="Dehydroquinate synthase-like - alpha domain"/>
    <property type="match status" value="1"/>
</dbReference>
<evidence type="ECO:0000256" key="2">
    <source>
        <dbReference type="ARBA" id="ARBA00023002"/>
    </source>
</evidence>
<dbReference type="EC" id="1.1.1.1" evidence="5"/>
<dbReference type="InterPro" id="IPR056798">
    <property type="entry name" value="ADH_Fe_C"/>
</dbReference>
<dbReference type="Pfam" id="PF25137">
    <property type="entry name" value="ADH_Fe_C"/>
    <property type="match status" value="1"/>
</dbReference>
<organism evidence="5">
    <name type="scientific">uncultured Acidimicrobiales bacterium</name>
    <dbReference type="NCBI Taxonomy" id="310071"/>
    <lineage>
        <taxon>Bacteria</taxon>
        <taxon>Bacillati</taxon>
        <taxon>Actinomycetota</taxon>
        <taxon>Acidimicrobiia</taxon>
        <taxon>Acidimicrobiales</taxon>
        <taxon>environmental samples</taxon>
    </lineage>
</organism>
<feature type="domain" description="Alcohol dehydrogenase iron-type/glycerol dehydrogenase GldA" evidence="3">
    <location>
        <begin position="12"/>
        <end position="173"/>
    </location>
</feature>
<dbReference type="AlphaFoldDB" id="A0A6J4HL96"/>
<dbReference type="GO" id="GO:0004022">
    <property type="term" value="F:alcohol dehydrogenase (NAD+) activity"/>
    <property type="evidence" value="ECO:0007669"/>
    <property type="project" value="UniProtKB-EC"/>
</dbReference>
<accession>A0A6J4HL96</accession>
<evidence type="ECO:0000256" key="1">
    <source>
        <dbReference type="ARBA" id="ARBA00007358"/>
    </source>
</evidence>
<comment type="similarity">
    <text evidence="1">Belongs to the iron-containing alcohol dehydrogenase family.</text>
</comment>
<dbReference type="EMBL" id="CADCSY010000042">
    <property type="protein sequence ID" value="CAA9227266.1"/>
    <property type="molecule type" value="Genomic_DNA"/>
</dbReference>
<protein>
    <submittedName>
        <fullName evidence="5">Alcohol dehydrogenase</fullName>
        <ecNumber evidence="5">1.1.1.1</ecNumber>
    </submittedName>
</protein>
<proteinExistence type="inferred from homology"/>
<dbReference type="InterPro" id="IPR001670">
    <property type="entry name" value="ADH_Fe/GldA"/>
</dbReference>
<evidence type="ECO:0000259" key="4">
    <source>
        <dbReference type="Pfam" id="PF25137"/>
    </source>
</evidence>
<dbReference type="Gene3D" id="3.40.50.1970">
    <property type="match status" value="1"/>
</dbReference>
<dbReference type="Pfam" id="PF00465">
    <property type="entry name" value="Fe-ADH"/>
    <property type="match status" value="1"/>
</dbReference>
<dbReference type="SUPFAM" id="SSF56796">
    <property type="entry name" value="Dehydroquinate synthase-like"/>
    <property type="match status" value="1"/>
</dbReference>
<evidence type="ECO:0000313" key="5">
    <source>
        <dbReference type="EMBL" id="CAA9227266.1"/>
    </source>
</evidence>
<evidence type="ECO:0000259" key="3">
    <source>
        <dbReference type="Pfam" id="PF00465"/>
    </source>
</evidence>